<protein>
    <submittedName>
        <fullName evidence="2">Uncharacterized protein</fullName>
    </submittedName>
</protein>
<proteinExistence type="predicted"/>
<keyword evidence="1" id="KW-0812">Transmembrane</keyword>
<comment type="caution">
    <text evidence="2">The sequence shown here is derived from an EMBL/GenBank/DDBJ whole genome shotgun (WGS) entry which is preliminary data.</text>
</comment>
<evidence type="ECO:0000256" key="1">
    <source>
        <dbReference type="SAM" id="Phobius"/>
    </source>
</evidence>
<keyword evidence="1" id="KW-1133">Transmembrane helix</keyword>
<evidence type="ECO:0000313" key="2">
    <source>
        <dbReference type="EMBL" id="GAA4395708.1"/>
    </source>
</evidence>
<keyword evidence="3" id="KW-1185">Reference proteome</keyword>
<feature type="transmembrane region" description="Helical" evidence="1">
    <location>
        <begin position="116"/>
        <end position="138"/>
    </location>
</feature>
<organism evidence="2 3">
    <name type="scientific">Nibrella viscosa</name>
    <dbReference type="NCBI Taxonomy" id="1084524"/>
    <lineage>
        <taxon>Bacteria</taxon>
        <taxon>Pseudomonadati</taxon>
        <taxon>Bacteroidota</taxon>
        <taxon>Cytophagia</taxon>
        <taxon>Cytophagales</taxon>
        <taxon>Spirosomataceae</taxon>
        <taxon>Nibrella</taxon>
    </lineage>
</organism>
<gene>
    <name evidence="2" type="ORF">GCM10023187_02960</name>
</gene>
<sequence length="193" mass="21929">MLLTGLTLAVQAQNLPADPAGSRSLSQNPKYAVLMRPGRYLALDANNLFRFRRYRFFQGDEFRFKSRTDGTRYNDPLYAVGDSTFSIAVLNEIMNRQEQLSFRLNDVQKVYIDRRIPWVTAGSFILPLAGVVFVIADFVNPRALDGRTGRFIFDNRSLVPAGALVGAGAVCYKLSFPRYRINKNNRLRVLRTL</sequence>
<dbReference type="Proteomes" id="UP001500936">
    <property type="component" value="Unassembled WGS sequence"/>
</dbReference>
<keyword evidence="1" id="KW-0472">Membrane</keyword>
<feature type="transmembrane region" description="Helical" evidence="1">
    <location>
        <begin position="158"/>
        <end position="176"/>
    </location>
</feature>
<reference evidence="3" key="1">
    <citation type="journal article" date="2019" name="Int. J. Syst. Evol. Microbiol.">
        <title>The Global Catalogue of Microorganisms (GCM) 10K type strain sequencing project: providing services to taxonomists for standard genome sequencing and annotation.</title>
        <authorList>
            <consortium name="The Broad Institute Genomics Platform"/>
            <consortium name="The Broad Institute Genome Sequencing Center for Infectious Disease"/>
            <person name="Wu L."/>
            <person name="Ma J."/>
        </authorList>
    </citation>
    <scope>NUCLEOTIDE SEQUENCE [LARGE SCALE GENOMIC DNA]</scope>
    <source>
        <strain evidence="3">JCM 17925</strain>
    </source>
</reference>
<accession>A0ABP8JT84</accession>
<name>A0ABP8JT84_9BACT</name>
<evidence type="ECO:0000313" key="3">
    <source>
        <dbReference type="Proteomes" id="UP001500936"/>
    </source>
</evidence>
<dbReference type="EMBL" id="BAABHB010000001">
    <property type="protein sequence ID" value="GAA4395708.1"/>
    <property type="molecule type" value="Genomic_DNA"/>
</dbReference>